<dbReference type="AlphaFoldDB" id="A0A927YLH8"/>
<accession>A0A927YLH8</accession>
<comment type="caution">
    <text evidence="1">The sequence shown here is derived from an EMBL/GenBank/DDBJ whole genome shotgun (WGS) entry which is preliminary data.</text>
</comment>
<name>A0A927YLH8_9FIRM</name>
<evidence type="ECO:0000313" key="2">
    <source>
        <dbReference type="Proteomes" id="UP000766246"/>
    </source>
</evidence>
<organism evidence="1 2">
    <name type="scientific">Pseudobutyrivibrio ruminis</name>
    <dbReference type="NCBI Taxonomy" id="46206"/>
    <lineage>
        <taxon>Bacteria</taxon>
        <taxon>Bacillati</taxon>
        <taxon>Bacillota</taxon>
        <taxon>Clostridia</taxon>
        <taxon>Lachnospirales</taxon>
        <taxon>Lachnospiraceae</taxon>
        <taxon>Pseudobutyrivibrio</taxon>
    </lineage>
</organism>
<reference evidence="1" key="1">
    <citation type="submission" date="2019-04" db="EMBL/GenBank/DDBJ databases">
        <title>Evolution of Biomass-Degrading Anaerobic Consortia Revealed by Metagenomics.</title>
        <authorList>
            <person name="Peng X."/>
        </authorList>
    </citation>
    <scope>NUCLEOTIDE SEQUENCE</scope>
    <source>
        <strain evidence="1">SIG311</strain>
    </source>
</reference>
<dbReference type="EMBL" id="SVER01000017">
    <property type="protein sequence ID" value="MBE5919665.1"/>
    <property type="molecule type" value="Genomic_DNA"/>
</dbReference>
<gene>
    <name evidence="1" type="ORF">E7272_07445</name>
</gene>
<dbReference type="Proteomes" id="UP000766246">
    <property type="component" value="Unassembled WGS sequence"/>
</dbReference>
<proteinExistence type="predicted"/>
<protein>
    <submittedName>
        <fullName evidence="1">Uncharacterized protein</fullName>
    </submittedName>
</protein>
<sequence>MIIYFEEYKAKLKKRKENEASWELEDNIESLFNEHASEINNINKQGADAFLQIYSPFVKLPVKSQFLKLLELFYDCYTSINNNEGFMGMNIDESNVFMVKCTKKMEELSSSIPSGTQKHSKLLIDAFDAFMLDEEPSESYLELIKKLIDELKSNIMKDDYSDLPNYITILQFVQ</sequence>
<evidence type="ECO:0000313" key="1">
    <source>
        <dbReference type="EMBL" id="MBE5919665.1"/>
    </source>
</evidence>